<organism evidence="1 2">
    <name type="scientific">Nocardia rhizosphaerae</name>
    <dbReference type="NCBI Taxonomy" id="1691571"/>
    <lineage>
        <taxon>Bacteria</taxon>
        <taxon>Bacillati</taxon>
        <taxon>Actinomycetota</taxon>
        <taxon>Actinomycetes</taxon>
        <taxon>Mycobacteriales</taxon>
        <taxon>Nocardiaceae</taxon>
        <taxon>Nocardia</taxon>
    </lineage>
</organism>
<evidence type="ECO:0000313" key="2">
    <source>
        <dbReference type="Proteomes" id="UP001595767"/>
    </source>
</evidence>
<reference evidence="2" key="1">
    <citation type="journal article" date="2019" name="Int. J. Syst. Evol. Microbiol.">
        <title>The Global Catalogue of Microorganisms (GCM) 10K type strain sequencing project: providing services to taxonomists for standard genome sequencing and annotation.</title>
        <authorList>
            <consortium name="The Broad Institute Genomics Platform"/>
            <consortium name="The Broad Institute Genome Sequencing Center for Infectious Disease"/>
            <person name="Wu L."/>
            <person name="Ma J."/>
        </authorList>
    </citation>
    <scope>NUCLEOTIDE SEQUENCE [LARGE SCALE GENOMIC DNA]</scope>
    <source>
        <strain evidence="2">CGMCC 4.7204</strain>
    </source>
</reference>
<comment type="caution">
    <text evidence="1">The sequence shown here is derived from an EMBL/GenBank/DDBJ whole genome shotgun (WGS) entry which is preliminary data.</text>
</comment>
<sequence>MAAVARVVTGDEHVADIVDQPGDLEFLVVGMVIAQQLRALPVVVENVDRVATAIGGIPRVRTRREQREQFRGRRGCAVGGPRLGRAVRCGAGG</sequence>
<dbReference type="RefSeq" id="WP_378551635.1">
    <property type="nucleotide sequence ID" value="NZ_JBHSBA010000007.1"/>
</dbReference>
<keyword evidence="2" id="KW-1185">Reference proteome</keyword>
<dbReference type="EMBL" id="JBHSBA010000007">
    <property type="protein sequence ID" value="MFC4126690.1"/>
    <property type="molecule type" value="Genomic_DNA"/>
</dbReference>
<evidence type="ECO:0000313" key="1">
    <source>
        <dbReference type="EMBL" id="MFC4126690.1"/>
    </source>
</evidence>
<gene>
    <name evidence="1" type="ORF">ACFOW8_17260</name>
</gene>
<accession>A0ABV8L7D5</accession>
<proteinExistence type="predicted"/>
<dbReference type="Proteomes" id="UP001595767">
    <property type="component" value="Unassembled WGS sequence"/>
</dbReference>
<name>A0ABV8L7D5_9NOCA</name>
<protein>
    <submittedName>
        <fullName evidence="1">Uncharacterized protein</fullName>
    </submittedName>
</protein>